<dbReference type="GO" id="GO:0051287">
    <property type="term" value="F:NAD binding"/>
    <property type="evidence" value="ECO:0007669"/>
    <property type="project" value="InterPro"/>
</dbReference>
<gene>
    <name evidence="6" type="primary">ghrB_2</name>
    <name evidence="6" type="ORF">ETAA8_52780</name>
</gene>
<dbReference type="PROSITE" id="PS00065">
    <property type="entry name" value="D_2_HYDROXYACID_DH_1"/>
    <property type="match status" value="1"/>
</dbReference>
<organism evidence="6 7">
    <name type="scientific">Anatilimnocola aggregata</name>
    <dbReference type="NCBI Taxonomy" id="2528021"/>
    <lineage>
        <taxon>Bacteria</taxon>
        <taxon>Pseudomonadati</taxon>
        <taxon>Planctomycetota</taxon>
        <taxon>Planctomycetia</taxon>
        <taxon>Pirellulales</taxon>
        <taxon>Pirellulaceae</taxon>
        <taxon>Anatilimnocola</taxon>
    </lineage>
</organism>
<dbReference type="PANTHER" id="PTHR10996">
    <property type="entry name" value="2-HYDROXYACID DEHYDROGENASE-RELATED"/>
    <property type="match status" value="1"/>
</dbReference>
<sequence>MPLPRVVADTPLNPVIEALLAGKVEILPWSVALEGTSEPVAGLYTYGHLLVDGPMLDRLPGLKVVSNYGVGVDHIRLVDAAARNIPVGNTPGILNGATADMGFTLLLAAARRLIEGDRYARCADFTRYDPGYMLGQEVHGRTLGIVGMGRIGQQVARRARAFDMPVLYYNRRQNAAVEQELQARYVGFDELLRTSDYVMLCCPLSDETRGLIDAAALAKMKPTAILVNIARGPVVDTQALTVALQTNQIYAAGLDVTDPEPLSRDHPLLKLDNVTIAPHLGSATEQTRRRMAEISVENLLRGIAGEPLLHQVYASP</sequence>
<dbReference type="GO" id="GO:0005829">
    <property type="term" value="C:cytosol"/>
    <property type="evidence" value="ECO:0007669"/>
    <property type="project" value="TreeGrafter"/>
</dbReference>
<dbReference type="SUPFAM" id="SSF51735">
    <property type="entry name" value="NAD(P)-binding Rossmann-fold domains"/>
    <property type="match status" value="1"/>
</dbReference>
<keyword evidence="7" id="KW-1185">Reference proteome</keyword>
<dbReference type="InterPro" id="IPR029753">
    <property type="entry name" value="D-isomer_DH_CS"/>
</dbReference>
<dbReference type="FunFam" id="3.40.50.720:FF:000462">
    <property type="entry name" value="Glyoxylate reductase (NADP+)"/>
    <property type="match status" value="1"/>
</dbReference>
<dbReference type="PANTHER" id="PTHR10996:SF257">
    <property type="entry name" value="GLYOXYLATE REDUCTASE 1"/>
    <property type="match status" value="1"/>
</dbReference>
<accession>A0A517YIW1</accession>
<dbReference type="AlphaFoldDB" id="A0A517YIW1"/>
<evidence type="ECO:0000313" key="7">
    <source>
        <dbReference type="Proteomes" id="UP000315017"/>
    </source>
</evidence>
<keyword evidence="2 3" id="KW-0560">Oxidoreductase</keyword>
<dbReference type="SUPFAM" id="SSF52283">
    <property type="entry name" value="Formate/glycerate dehydrogenase catalytic domain-like"/>
    <property type="match status" value="1"/>
</dbReference>
<dbReference type="Proteomes" id="UP000315017">
    <property type="component" value="Chromosome"/>
</dbReference>
<dbReference type="PROSITE" id="PS00671">
    <property type="entry name" value="D_2_HYDROXYACID_DH_3"/>
    <property type="match status" value="1"/>
</dbReference>
<comment type="similarity">
    <text evidence="1 3">Belongs to the D-isomer specific 2-hydroxyacid dehydrogenase family.</text>
</comment>
<evidence type="ECO:0000256" key="2">
    <source>
        <dbReference type="ARBA" id="ARBA00023002"/>
    </source>
</evidence>
<feature type="domain" description="D-isomer specific 2-hydroxyacid dehydrogenase NAD-binding" evidence="5">
    <location>
        <begin position="103"/>
        <end position="281"/>
    </location>
</feature>
<dbReference type="Pfam" id="PF02826">
    <property type="entry name" value="2-Hacid_dh_C"/>
    <property type="match status" value="1"/>
</dbReference>
<evidence type="ECO:0000313" key="6">
    <source>
        <dbReference type="EMBL" id="QDU30159.1"/>
    </source>
</evidence>
<dbReference type="OrthoDB" id="277029at2"/>
<dbReference type="InterPro" id="IPR006139">
    <property type="entry name" value="D-isomer_2_OHA_DH_cat_dom"/>
</dbReference>
<dbReference type="EC" id="1.1.1.79" evidence="6"/>
<dbReference type="CDD" id="cd05301">
    <property type="entry name" value="GDH"/>
    <property type="match status" value="1"/>
</dbReference>
<dbReference type="RefSeq" id="WP_145095173.1">
    <property type="nucleotide sequence ID" value="NZ_CP036274.1"/>
</dbReference>
<dbReference type="EMBL" id="CP036274">
    <property type="protein sequence ID" value="QDU30159.1"/>
    <property type="molecule type" value="Genomic_DNA"/>
</dbReference>
<evidence type="ECO:0000259" key="4">
    <source>
        <dbReference type="Pfam" id="PF00389"/>
    </source>
</evidence>
<protein>
    <submittedName>
        <fullName evidence="6">Glyoxylate/hydroxypyruvate reductase B</fullName>
        <ecNumber evidence="6">1.1.1.79</ecNumber>
    </submittedName>
</protein>
<evidence type="ECO:0000259" key="5">
    <source>
        <dbReference type="Pfam" id="PF02826"/>
    </source>
</evidence>
<dbReference type="InterPro" id="IPR050223">
    <property type="entry name" value="D-isomer_2-hydroxyacid_DH"/>
</dbReference>
<dbReference type="Pfam" id="PF00389">
    <property type="entry name" value="2-Hacid_dh"/>
    <property type="match status" value="1"/>
</dbReference>
<evidence type="ECO:0000256" key="1">
    <source>
        <dbReference type="ARBA" id="ARBA00005854"/>
    </source>
</evidence>
<dbReference type="KEGG" id="aagg:ETAA8_52780"/>
<dbReference type="InterPro" id="IPR029752">
    <property type="entry name" value="D-isomer_DH_CS1"/>
</dbReference>
<dbReference type="InterPro" id="IPR036291">
    <property type="entry name" value="NAD(P)-bd_dom_sf"/>
</dbReference>
<keyword evidence="6" id="KW-0670">Pyruvate</keyword>
<dbReference type="GO" id="GO:0016618">
    <property type="term" value="F:hydroxypyruvate reductase [NAD(P)H] activity"/>
    <property type="evidence" value="ECO:0007669"/>
    <property type="project" value="TreeGrafter"/>
</dbReference>
<proteinExistence type="inferred from homology"/>
<dbReference type="InterPro" id="IPR006140">
    <property type="entry name" value="D-isomer_DH_NAD-bd"/>
</dbReference>
<reference evidence="6 7" key="1">
    <citation type="submission" date="2019-02" db="EMBL/GenBank/DDBJ databases">
        <title>Deep-cultivation of Planctomycetes and their phenomic and genomic characterization uncovers novel biology.</title>
        <authorList>
            <person name="Wiegand S."/>
            <person name="Jogler M."/>
            <person name="Boedeker C."/>
            <person name="Pinto D."/>
            <person name="Vollmers J."/>
            <person name="Rivas-Marin E."/>
            <person name="Kohn T."/>
            <person name="Peeters S.H."/>
            <person name="Heuer A."/>
            <person name="Rast P."/>
            <person name="Oberbeckmann S."/>
            <person name="Bunk B."/>
            <person name="Jeske O."/>
            <person name="Meyerdierks A."/>
            <person name="Storesund J.E."/>
            <person name="Kallscheuer N."/>
            <person name="Luecker S."/>
            <person name="Lage O.M."/>
            <person name="Pohl T."/>
            <person name="Merkel B.J."/>
            <person name="Hornburger P."/>
            <person name="Mueller R.-W."/>
            <person name="Bruemmer F."/>
            <person name="Labrenz M."/>
            <person name="Spormann A.M."/>
            <person name="Op den Camp H."/>
            <person name="Overmann J."/>
            <person name="Amann R."/>
            <person name="Jetten M.S.M."/>
            <person name="Mascher T."/>
            <person name="Medema M.H."/>
            <person name="Devos D.P."/>
            <person name="Kaster A.-K."/>
            <person name="Ovreas L."/>
            <person name="Rohde M."/>
            <person name="Galperin M.Y."/>
            <person name="Jogler C."/>
        </authorList>
    </citation>
    <scope>NUCLEOTIDE SEQUENCE [LARGE SCALE GENOMIC DNA]</scope>
    <source>
        <strain evidence="6 7">ETA_A8</strain>
    </source>
</reference>
<feature type="domain" description="D-isomer specific 2-hydroxyacid dehydrogenase catalytic" evidence="4">
    <location>
        <begin position="40"/>
        <end position="312"/>
    </location>
</feature>
<dbReference type="GO" id="GO:0030267">
    <property type="term" value="F:glyoxylate reductase (NADPH) activity"/>
    <property type="evidence" value="ECO:0007669"/>
    <property type="project" value="UniProtKB-EC"/>
</dbReference>
<dbReference type="Gene3D" id="3.40.50.720">
    <property type="entry name" value="NAD(P)-binding Rossmann-like Domain"/>
    <property type="match status" value="2"/>
</dbReference>
<name>A0A517YIW1_9BACT</name>
<evidence type="ECO:0000256" key="3">
    <source>
        <dbReference type="RuleBase" id="RU003719"/>
    </source>
</evidence>